<dbReference type="Gene3D" id="1.50.10.20">
    <property type="match status" value="1"/>
</dbReference>
<evidence type="ECO:0000313" key="3">
    <source>
        <dbReference type="Proteomes" id="UP001320159"/>
    </source>
</evidence>
<sequence>MAIWSEHLKYDPIPAFLSSNNEAIIYYVKRDLLDEESGPVSQLWKLPEAQKIIRKQQADGTWKYPGKQIVVYPGHHYRLVETWKQFRYLVEKYEITKEHPAAEKAAEFLFSCQTDEGDIRGMIGNQYATYYTGAIMALLIRAGYADDPRIKKGFKWLLPMRQKDGGWTIPLLTVKFDRKTIYRLTSEYCEPVEPDRSRPFSHNWTGMVLRAFAAHPEYRKCEEARLAGELLKSRFFKKDSYSSYMSASNWIRFQYPFWWPNLLTAFDSLSLMGFSGKDADIRKGLNWFIGHQEMNGLWKTTYVPEKKGSSKDKAEDTQYWISLAICRVFKRFYGSCK</sequence>
<accession>A0AAP2RB79</accession>
<dbReference type="AlphaFoldDB" id="A0AAP2RB79"/>
<organism evidence="2 3">
    <name type="scientific">Methanooceanicella nereidis</name>
    <dbReference type="NCBI Taxonomy" id="2052831"/>
    <lineage>
        <taxon>Archaea</taxon>
        <taxon>Methanobacteriati</taxon>
        <taxon>Methanobacteriota</taxon>
        <taxon>Stenosarchaea group</taxon>
        <taxon>Methanomicrobia</taxon>
        <taxon>Methanocellales</taxon>
        <taxon>Methanocellaceae</taxon>
        <taxon>Methanooceanicella</taxon>
    </lineage>
</organism>
<dbReference type="EMBL" id="PGCK01000002">
    <property type="protein sequence ID" value="MCD1293979.1"/>
    <property type="molecule type" value="Genomic_DNA"/>
</dbReference>
<gene>
    <name evidence="2" type="ORF">CUJ83_03080</name>
</gene>
<keyword evidence="3" id="KW-1185">Reference proteome</keyword>
<comment type="caution">
    <text evidence="2">The sequence shown here is derived from an EMBL/GenBank/DDBJ whole genome shotgun (WGS) entry which is preliminary data.</text>
</comment>
<dbReference type="Pfam" id="PF13243">
    <property type="entry name" value="SQHop_cyclase_C"/>
    <property type="match status" value="1"/>
</dbReference>
<dbReference type="InterPro" id="IPR008930">
    <property type="entry name" value="Terpenoid_cyclase/PrenylTrfase"/>
</dbReference>
<dbReference type="RefSeq" id="WP_230740502.1">
    <property type="nucleotide sequence ID" value="NZ_PGCK01000002.1"/>
</dbReference>
<feature type="domain" description="Squalene cyclase C-terminal" evidence="1">
    <location>
        <begin position="90"/>
        <end position="168"/>
    </location>
</feature>
<dbReference type="SUPFAM" id="SSF48239">
    <property type="entry name" value="Terpenoid cyclases/Protein prenyltransferases"/>
    <property type="match status" value="1"/>
</dbReference>
<proteinExistence type="predicted"/>
<protein>
    <recommendedName>
        <fullName evidence="1">Squalene cyclase C-terminal domain-containing protein</fullName>
    </recommendedName>
</protein>
<dbReference type="InterPro" id="IPR032696">
    <property type="entry name" value="SQ_cyclase_C"/>
</dbReference>
<name>A0AAP2RB79_9EURY</name>
<evidence type="ECO:0000259" key="1">
    <source>
        <dbReference type="Pfam" id="PF13243"/>
    </source>
</evidence>
<dbReference type="Proteomes" id="UP001320159">
    <property type="component" value="Unassembled WGS sequence"/>
</dbReference>
<evidence type="ECO:0000313" key="2">
    <source>
        <dbReference type="EMBL" id="MCD1293979.1"/>
    </source>
</evidence>
<reference evidence="2 3" key="1">
    <citation type="submission" date="2017-11" db="EMBL/GenBank/DDBJ databases">
        <title>Isolation and Characterization of Family Methanocellaceae Species from Potential Methane Hydrate Area Offshore Southwestern Taiwan.</title>
        <authorList>
            <person name="Zhang W.-L."/>
            <person name="Chen W.-C."/>
            <person name="Lai M.-C."/>
            <person name="Chen S.-C."/>
        </authorList>
    </citation>
    <scope>NUCLEOTIDE SEQUENCE [LARGE SCALE GENOMIC DNA]</scope>
    <source>
        <strain evidence="2 3">CWC-04</strain>
    </source>
</reference>